<dbReference type="Gramene" id="PHT76577">
    <property type="protein sequence ID" value="PHT76577"/>
    <property type="gene ID" value="T459_20099"/>
</dbReference>
<name>A0A2G2Z3H7_CAPAN</name>
<keyword evidence="8" id="KW-1185">Reference proteome</keyword>
<organism evidence="7 8">
    <name type="scientific">Capsicum annuum</name>
    <name type="common">Capsicum pepper</name>
    <dbReference type="NCBI Taxonomy" id="4072"/>
    <lineage>
        <taxon>Eukaryota</taxon>
        <taxon>Viridiplantae</taxon>
        <taxon>Streptophyta</taxon>
        <taxon>Embryophyta</taxon>
        <taxon>Tracheophyta</taxon>
        <taxon>Spermatophyta</taxon>
        <taxon>Magnoliopsida</taxon>
        <taxon>eudicotyledons</taxon>
        <taxon>Gunneridae</taxon>
        <taxon>Pentapetalae</taxon>
        <taxon>asterids</taxon>
        <taxon>lamiids</taxon>
        <taxon>Solanales</taxon>
        <taxon>Solanaceae</taxon>
        <taxon>Solanoideae</taxon>
        <taxon>Capsiceae</taxon>
        <taxon>Capsicum</taxon>
    </lineage>
</organism>
<evidence type="ECO:0000256" key="3">
    <source>
        <dbReference type="ARBA" id="ARBA00022806"/>
    </source>
</evidence>
<evidence type="ECO:0000256" key="1">
    <source>
        <dbReference type="ARBA" id="ARBA00022741"/>
    </source>
</evidence>
<reference evidence="7 8" key="2">
    <citation type="journal article" date="2017" name="Genome Biol.">
        <title>New reference genome sequences of hot pepper reveal the massive evolution of plant disease-resistance genes by retroduplication.</title>
        <authorList>
            <person name="Kim S."/>
            <person name="Park J."/>
            <person name="Yeom S.I."/>
            <person name="Kim Y.M."/>
            <person name="Seo E."/>
            <person name="Kim K.T."/>
            <person name="Kim M.S."/>
            <person name="Lee J.M."/>
            <person name="Cheong K."/>
            <person name="Shin H.S."/>
            <person name="Kim S.B."/>
            <person name="Han K."/>
            <person name="Lee J."/>
            <person name="Park M."/>
            <person name="Lee H.A."/>
            <person name="Lee H.Y."/>
            <person name="Lee Y."/>
            <person name="Oh S."/>
            <person name="Lee J.H."/>
            <person name="Choi E."/>
            <person name="Choi E."/>
            <person name="Lee S.E."/>
            <person name="Jeon J."/>
            <person name="Kim H."/>
            <person name="Choi G."/>
            <person name="Song H."/>
            <person name="Lee J."/>
            <person name="Lee S.C."/>
            <person name="Kwon J.K."/>
            <person name="Lee H.Y."/>
            <person name="Koo N."/>
            <person name="Hong Y."/>
            <person name="Kim R.W."/>
            <person name="Kang W.H."/>
            <person name="Huh J.H."/>
            <person name="Kang B.C."/>
            <person name="Yang T.J."/>
            <person name="Lee Y.H."/>
            <person name="Bennetzen J.L."/>
            <person name="Choi D."/>
        </authorList>
    </citation>
    <scope>NUCLEOTIDE SEQUENCE [LARGE SCALE GENOMIC DNA]</scope>
    <source>
        <strain evidence="8">cv. CM334</strain>
    </source>
</reference>
<dbReference type="PANTHER" id="PTHR10887">
    <property type="entry name" value="DNA2/NAM7 HELICASE FAMILY"/>
    <property type="match status" value="1"/>
</dbReference>
<dbReference type="InterPro" id="IPR041679">
    <property type="entry name" value="DNA2/NAM7-like_C"/>
</dbReference>
<feature type="compositionally biased region" description="Basic and acidic residues" evidence="5">
    <location>
        <begin position="345"/>
        <end position="359"/>
    </location>
</feature>
<evidence type="ECO:0000313" key="7">
    <source>
        <dbReference type="EMBL" id="PHT76577.1"/>
    </source>
</evidence>
<dbReference type="Pfam" id="PF13087">
    <property type="entry name" value="AAA_12"/>
    <property type="match status" value="1"/>
</dbReference>
<evidence type="ECO:0000259" key="6">
    <source>
        <dbReference type="SMART" id="SM00579"/>
    </source>
</evidence>
<dbReference type="SUPFAM" id="SSF52540">
    <property type="entry name" value="P-loop containing nucleoside triphosphate hydrolases"/>
    <property type="match status" value="1"/>
</dbReference>
<dbReference type="InterPro" id="IPR045055">
    <property type="entry name" value="DNA2/NAM7-like"/>
</dbReference>
<dbReference type="CDD" id="cd18808">
    <property type="entry name" value="SF1_C_Upf1"/>
    <property type="match status" value="1"/>
</dbReference>
<feature type="region of interest" description="Disordered" evidence="5">
    <location>
        <begin position="345"/>
        <end position="392"/>
    </location>
</feature>
<evidence type="ECO:0000256" key="4">
    <source>
        <dbReference type="ARBA" id="ARBA00022840"/>
    </source>
</evidence>
<comment type="caution">
    <text evidence="7">The sequence shown here is derived from an EMBL/GenBank/DDBJ whole genome shotgun (WGS) entry which is preliminary data.</text>
</comment>
<dbReference type="SMART" id="SM00579">
    <property type="entry name" value="FBD"/>
    <property type="match status" value="1"/>
</dbReference>
<keyword evidence="4" id="KW-0067">ATP-binding</keyword>
<sequence length="392" mass="43937">MAPFEFYFDDEDQIESLSRMLKSSPNLKDLVFSLNSTKKGSMEFIDVNHFAQPVYTTQGLRLNKLKKLEIKTFHGSRTKLLFLRFILASAPSLLKTIFMVDAKYADKSQCLKITKELMGFPWSSPKLEIICELLNDTYVIVANLHKEYVSSKQKVCVGCISPYKAQVFAIQQILGKKYSTDVKSDFSVNVRSIDGFQGGEGDVIIISTFCCNSSGSVGFLSNLQRANVALTRASFLCKYCLWILGNSSTLVNSGSIWKNLVVDAKARGCYFDVTDNYRLNQAILNATIELDKLETLLRTDSPIFESAQWKVIFSEDFAKSIARIKDAKISKEVISFLVKLSSGWRKSEKNSKFSNKDGKSSALLEPSDAASEPVSPKDARRSRDDNDPNDIL</sequence>
<proteinExistence type="predicted"/>
<dbReference type="Proteomes" id="UP000222542">
    <property type="component" value="Unassembled WGS sequence"/>
</dbReference>
<dbReference type="GO" id="GO:0004386">
    <property type="term" value="F:helicase activity"/>
    <property type="evidence" value="ECO:0007669"/>
    <property type="project" value="UniProtKB-KW"/>
</dbReference>
<keyword evidence="3" id="KW-0347">Helicase</keyword>
<dbReference type="Gene3D" id="3.40.50.300">
    <property type="entry name" value="P-loop containing nucleotide triphosphate hydrolases"/>
    <property type="match status" value="1"/>
</dbReference>
<gene>
    <name evidence="7" type="ORF">T459_20099</name>
</gene>
<feature type="compositionally biased region" description="Basic and acidic residues" evidence="5">
    <location>
        <begin position="375"/>
        <end position="386"/>
    </location>
</feature>
<dbReference type="GO" id="GO:0005524">
    <property type="term" value="F:ATP binding"/>
    <property type="evidence" value="ECO:0007669"/>
    <property type="project" value="UniProtKB-KW"/>
</dbReference>
<dbReference type="InterPro" id="IPR027417">
    <property type="entry name" value="P-loop_NTPase"/>
</dbReference>
<dbReference type="EMBL" id="AYRZ02000007">
    <property type="protein sequence ID" value="PHT76577.1"/>
    <property type="molecule type" value="Genomic_DNA"/>
</dbReference>
<dbReference type="AlphaFoldDB" id="A0A2G2Z3H7"/>
<evidence type="ECO:0000256" key="5">
    <source>
        <dbReference type="SAM" id="MobiDB-lite"/>
    </source>
</evidence>
<dbReference type="GO" id="GO:0005694">
    <property type="term" value="C:chromosome"/>
    <property type="evidence" value="ECO:0007669"/>
    <property type="project" value="UniProtKB-ARBA"/>
</dbReference>
<keyword evidence="1" id="KW-0547">Nucleotide-binding</keyword>
<keyword evidence="2" id="KW-0378">Hydrolase</keyword>
<dbReference type="InterPro" id="IPR006566">
    <property type="entry name" value="FBD"/>
</dbReference>
<dbReference type="GO" id="GO:0016787">
    <property type="term" value="F:hydrolase activity"/>
    <property type="evidence" value="ECO:0007669"/>
    <property type="project" value="UniProtKB-KW"/>
</dbReference>
<reference evidence="7 8" key="1">
    <citation type="journal article" date="2014" name="Nat. Genet.">
        <title>Genome sequence of the hot pepper provides insights into the evolution of pungency in Capsicum species.</title>
        <authorList>
            <person name="Kim S."/>
            <person name="Park M."/>
            <person name="Yeom S.I."/>
            <person name="Kim Y.M."/>
            <person name="Lee J.M."/>
            <person name="Lee H.A."/>
            <person name="Seo E."/>
            <person name="Choi J."/>
            <person name="Cheong K."/>
            <person name="Kim K.T."/>
            <person name="Jung K."/>
            <person name="Lee G.W."/>
            <person name="Oh S.K."/>
            <person name="Bae C."/>
            <person name="Kim S.B."/>
            <person name="Lee H.Y."/>
            <person name="Kim S.Y."/>
            <person name="Kim M.S."/>
            <person name="Kang B.C."/>
            <person name="Jo Y.D."/>
            <person name="Yang H.B."/>
            <person name="Jeong H.J."/>
            <person name="Kang W.H."/>
            <person name="Kwon J.K."/>
            <person name="Shin C."/>
            <person name="Lim J.Y."/>
            <person name="Park J.H."/>
            <person name="Huh J.H."/>
            <person name="Kim J.S."/>
            <person name="Kim B.D."/>
            <person name="Cohen O."/>
            <person name="Paran I."/>
            <person name="Suh M.C."/>
            <person name="Lee S.B."/>
            <person name="Kim Y.K."/>
            <person name="Shin Y."/>
            <person name="Noh S.J."/>
            <person name="Park J."/>
            <person name="Seo Y.S."/>
            <person name="Kwon S.Y."/>
            <person name="Kim H.A."/>
            <person name="Park J.M."/>
            <person name="Kim H.J."/>
            <person name="Choi S.B."/>
            <person name="Bosland P.W."/>
            <person name="Reeves G."/>
            <person name="Jo S.H."/>
            <person name="Lee B.W."/>
            <person name="Cho H.T."/>
            <person name="Choi H.S."/>
            <person name="Lee M.S."/>
            <person name="Yu Y."/>
            <person name="Do Choi Y."/>
            <person name="Park B.S."/>
            <person name="van Deynze A."/>
            <person name="Ashrafi H."/>
            <person name="Hill T."/>
            <person name="Kim W.T."/>
            <person name="Pai H.S."/>
            <person name="Ahn H.K."/>
            <person name="Yeam I."/>
            <person name="Giovannoni J.J."/>
            <person name="Rose J.K."/>
            <person name="Sorensen I."/>
            <person name="Lee S.J."/>
            <person name="Kim R.W."/>
            <person name="Choi I.Y."/>
            <person name="Choi B.S."/>
            <person name="Lim J.S."/>
            <person name="Lee Y.H."/>
            <person name="Choi D."/>
        </authorList>
    </citation>
    <scope>NUCLEOTIDE SEQUENCE [LARGE SCALE GENOMIC DNA]</scope>
    <source>
        <strain evidence="8">cv. CM334</strain>
    </source>
</reference>
<accession>A0A2G2Z3H7</accession>
<evidence type="ECO:0000256" key="2">
    <source>
        <dbReference type="ARBA" id="ARBA00022801"/>
    </source>
</evidence>
<dbReference type="PANTHER" id="PTHR10887:SF522">
    <property type="entry name" value="P-LOOP CONTAINING NUCLEOSIDE TRIPHOSPHATE HYDROLASES SUPERFAMILY PROTEIN"/>
    <property type="match status" value="1"/>
</dbReference>
<dbReference type="InterPro" id="IPR047187">
    <property type="entry name" value="SF1_C_Upf1"/>
</dbReference>
<feature type="domain" description="FBD" evidence="6">
    <location>
        <begin position="58"/>
        <end position="132"/>
    </location>
</feature>
<evidence type="ECO:0000313" key="8">
    <source>
        <dbReference type="Proteomes" id="UP000222542"/>
    </source>
</evidence>
<dbReference type="FunFam" id="3.40.50.300:FF:000326">
    <property type="entry name" value="P-loop containing nucleoside triphosphate hydrolase"/>
    <property type="match status" value="1"/>
</dbReference>
<protein>
    <recommendedName>
        <fullName evidence="6">FBD domain-containing protein</fullName>
    </recommendedName>
</protein>